<keyword evidence="2" id="KW-1185">Reference proteome</keyword>
<organism evidence="1 2">
    <name type="scientific">Kickxella alabastrina</name>
    <dbReference type="NCBI Taxonomy" id="61397"/>
    <lineage>
        <taxon>Eukaryota</taxon>
        <taxon>Fungi</taxon>
        <taxon>Fungi incertae sedis</taxon>
        <taxon>Zoopagomycota</taxon>
        <taxon>Kickxellomycotina</taxon>
        <taxon>Kickxellomycetes</taxon>
        <taxon>Kickxellales</taxon>
        <taxon>Kickxellaceae</taxon>
        <taxon>Kickxella</taxon>
    </lineage>
</organism>
<comment type="caution">
    <text evidence="1">The sequence shown here is derived from an EMBL/GenBank/DDBJ whole genome shotgun (WGS) entry which is preliminary data.</text>
</comment>
<dbReference type="EMBL" id="JANBPG010002930">
    <property type="protein sequence ID" value="KAJ1884181.1"/>
    <property type="molecule type" value="Genomic_DNA"/>
</dbReference>
<sequence length="867" mass="90123">VLHPFGCPYRAIEDTEGHAVVTAVCTLAEHGSRLLAMHDCLQAEAAAAAGDGLVLDRAALRRNRIELCAGGEPGAERVGTVRVQAFGRPAAGAAVAVVDPETRELCAGDAVGELWVSSAGGAFWGLPKLSASIFAARFTSGGGARASSGTFLRTGLMGAAVGGRVLVFGFYEDRIRALALGGDGGPALSFHYAADINATVRRLLPQVGECAAFEMYANDTHLAVVAAEVRSGSGLHAPLADELHAVLRARHGLSAFAVALCPAGALPRAFQYGKRAVNAQLCRHQFESGRVGCSFVRVATAGLFLNLPPPAALAAGRLPPLARWAQQTSLEPPPPPVDERSGADLGAFATIAELLAWRGAATPDAPAYVQLDARARATRPVAFAQLAARVAAAATLLLDKRRVRAGDHVLVALAPGVDFVVAVHASLAVGAVPIVVAPPDAARLAEDLPPLLAAVREFRVAAVLVDAAGDAVFRGKALDAALRVPALRALLGGQRMPPALALDRAPATRNVLGRGALRFDSAWAQAQRSALVMLFAGAQASTPRFVGFSHAALLRFCAQQKADFQMRPQLPLVASVRSYSGYGLLHCAFLGVYVGCATLVVPPPVFFAAPLVWFDLVQRHGVKDAFATLPMLQHAMSALAAAPPPRGALSLACVRNLIVATDERIDPAACAQIRDFFAPFGLDARAINPLYATQMNACISTRAYLGVPPLTLRLDPHALRRARVVAVAADAADADADGMAAGLLVLQDSGKVSGSTMVAIVDPATRMPLPAGAIGEVWVCSQSNALNRRTPLPGLSSGAAPMPVPMPIPMPAADEAATGFLATSRDCEFVRTGDLGFLYLQPADEAAGSAPPEPYLFVAGKMDATFT</sequence>
<name>A0ACC1I365_9FUNG</name>
<feature type="non-terminal residue" evidence="1">
    <location>
        <position position="1"/>
    </location>
</feature>
<gene>
    <name evidence="1" type="ORF">LPJ66_010733</name>
</gene>
<dbReference type="Proteomes" id="UP001150581">
    <property type="component" value="Unassembled WGS sequence"/>
</dbReference>
<accession>A0ACC1I365</accession>
<evidence type="ECO:0000313" key="1">
    <source>
        <dbReference type="EMBL" id="KAJ1884181.1"/>
    </source>
</evidence>
<feature type="non-terminal residue" evidence="1">
    <location>
        <position position="867"/>
    </location>
</feature>
<reference evidence="1" key="1">
    <citation type="submission" date="2022-07" db="EMBL/GenBank/DDBJ databases">
        <title>Phylogenomic reconstructions and comparative analyses of Kickxellomycotina fungi.</title>
        <authorList>
            <person name="Reynolds N.K."/>
            <person name="Stajich J.E."/>
            <person name="Barry K."/>
            <person name="Grigoriev I.V."/>
            <person name="Crous P."/>
            <person name="Smith M.E."/>
        </authorList>
    </citation>
    <scope>NUCLEOTIDE SEQUENCE</scope>
    <source>
        <strain evidence="1">Benny 63K</strain>
    </source>
</reference>
<protein>
    <submittedName>
        <fullName evidence="1">Uncharacterized protein</fullName>
    </submittedName>
</protein>
<evidence type="ECO:0000313" key="2">
    <source>
        <dbReference type="Proteomes" id="UP001150581"/>
    </source>
</evidence>
<proteinExistence type="predicted"/>